<dbReference type="GO" id="GO:0032259">
    <property type="term" value="P:methylation"/>
    <property type="evidence" value="ECO:0007669"/>
    <property type="project" value="UniProtKB-KW"/>
</dbReference>
<organism evidence="6">
    <name type="scientific">marine sediment metagenome</name>
    <dbReference type="NCBI Taxonomy" id="412755"/>
    <lineage>
        <taxon>unclassified sequences</taxon>
        <taxon>metagenomes</taxon>
        <taxon>ecological metagenomes</taxon>
    </lineage>
</organism>
<dbReference type="PRINTS" id="PR00506">
    <property type="entry name" value="D21N6MTFRASE"/>
</dbReference>
<keyword evidence="2" id="KW-0489">Methyltransferase</keyword>
<evidence type="ECO:0000256" key="2">
    <source>
        <dbReference type="ARBA" id="ARBA00022603"/>
    </source>
</evidence>
<evidence type="ECO:0000256" key="3">
    <source>
        <dbReference type="ARBA" id="ARBA00022679"/>
    </source>
</evidence>
<evidence type="ECO:0000256" key="1">
    <source>
        <dbReference type="ARBA" id="ARBA00006594"/>
    </source>
</evidence>
<evidence type="ECO:0000259" key="5">
    <source>
        <dbReference type="Pfam" id="PF01555"/>
    </source>
</evidence>
<keyword evidence="4" id="KW-0949">S-adenosyl-L-methionine</keyword>
<dbReference type="InterPro" id="IPR002052">
    <property type="entry name" value="DNA_methylase_N6_adenine_CS"/>
</dbReference>
<dbReference type="AlphaFoldDB" id="X1H0E9"/>
<dbReference type="InterPro" id="IPR002295">
    <property type="entry name" value="N4/N6-MTase_EcoPI_Mod-like"/>
</dbReference>
<dbReference type="PANTHER" id="PTHR13370">
    <property type="entry name" value="RNA METHYLASE-RELATED"/>
    <property type="match status" value="1"/>
</dbReference>
<proteinExistence type="inferred from homology"/>
<protein>
    <recommendedName>
        <fullName evidence="5">DNA methylase N-4/N-6 domain-containing protein</fullName>
    </recommendedName>
</protein>
<dbReference type="GO" id="GO:0005737">
    <property type="term" value="C:cytoplasm"/>
    <property type="evidence" value="ECO:0007669"/>
    <property type="project" value="TreeGrafter"/>
</dbReference>
<dbReference type="EMBL" id="BARU01009569">
    <property type="protein sequence ID" value="GAH38748.1"/>
    <property type="molecule type" value="Genomic_DNA"/>
</dbReference>
<comment type="similarity">
    <text evidence="1">Belongs to the N(4)/N(6)-methyltransferase family.</text>
</comment>
<accession>X1H0E9</accession>
<dbReference type="GO" id="GO:0003677">
    <property type="term" value="F:DNA binding"/>
    <property type="evidence" value="ECO:0007669"/>
    <property type="project" value="InterPro"/>
</dbReference>
<keyword evidence="3" id="KW-0808">Transferase</keyword>
<dbReference type="Pfam" id="PF01555">
    <property type="entry name" value="N6_N4_Mtase"/>
    <property type="match status" value="1"/>
</dbReference>
<dbReference type="SUPFAM" id="SSF53335">
    <property type="entry name" value="S-adenosyl-L-methionine-dependent methyltransferases"/>
    <property type="match status" value="1"/>
</dbReference>
<feature type="domain" description="DNA methylase N-4/N-6" evidence="5">
    <location>
        <begin position="33"/>
        <end position="277"/>
    </location>
</feature>
<gene>
    <name evidence="6" type="ORF">S03H2_18439</name>
</gene>
<comment type="caution">
    <text evidence="6">The sequence shown here is derived from an EMBL/GenBank/DDBJ whole genome shotgun (WGS) entry which is preliminary data.</text>
</comment>
<dbReference type="PROSITE" id="PS00092">
    <property type="entry name" value="N6_MTASE"/>
    <property type="match status" value="1"/>
</dbReference>
<sequence>SSGEMINVWSNKLFWGDNKLVIFYLLSKFTDKINLIYIDPPFATGSDYILKIRMDGNILKEFGYKDNWGKNLDIYLQMMYERLILMKELLTSNGLIIIHLDWHVSHYIRAILDEIFGKDRFVNEIIWYYYNKYSAGKNNLPRAHDNILIYSKGKSYTFNEFRIPRDKPVKQLMRESVNGVLKNVKDENGHVKYRIVHDKKADDVWRIPCIQPASSEWTGYPTQKHPMLLERLIQIGSNEGDLIADFFCGSGTTLHVAEKLNRKWIGCDNSKYAISITLQKFLKQRVRNSRDNDFYPIELLAIKNEKTLKVFNSGFFNKTIEILRGK</sequence>
<dbReference type="PANTHER" id="PTHR13370:SF24">
    <property type="entry name" value="TYPE III RESTRICTION-MODIFICATION ENZYME STYLTI MOD SUBUNIT"/>
    <property type="match status" value="1"/>
</dbReference>
<name>X1H0E9_9ZZZZ</name>
<dbReference type="Gene3D" id="3.40.50.150">
    <property type="entry name" value="Vaccinia Virus protein VP39"/>
    <property type="match status" value="1"/>
</dbReference>
<evidence type="ECO:0000313" key="6">
    <source>
        <dbReference type="EMBL" id="GAH38748.1"/>
    </source>
</evidence>
<dbReference type="InterPro" id="IPR029063">
    <property type="entry name" value="SAM-dependent_MTases_sf"/>
</dbReference>
<evidence type="ECO:0000256" key="4">
    <source>
        <dbReference type="ARBA" id="ARBA00022691"/>
    </source>
</evidence>
<reference evidence="6" key="1">
    <citation type="journal article" date="2014" name="Front. Microbiol.">
        <title>High frequency of phylogenetically diverse reductive dehalogenase-homologous genes in deep subseafloor sedimentary metagenomes.</title>
        <authorList>
            <person name="Kawai M."/>
            <person name="Futagami T."/>
            <person name="Toyoda A."/>
            <person name="Takaki Y."/>
            <person name="Nishi S."/>
            <person name="Hori S."/>
            <person name="Arai W."/>
            <person name="Tsubouchi T."/>
            <person name="Morono Y."/>
            <person name="Uchiyama I."/>
            <person name="Ito T."/>
            <person name="Fujiyama A."/>
            <person name="Inagaki F."/>
            <person name="Takami H."/>
        </authorList>
    </citation>
    <scope>NUCLEOTIDE SEQUENCE</scope>
    <source>
        <strain evidence="6">Expedition CK06-06</strain>
    </source>
</reference>
<dbReference type="GO" id="GO:0008170">
    <property type="term" value="F:N-methyltransferase activity"/>
    <property type="evidence" value="ECO:0007669"/>
    <property type="project" value="InterPro"/>
</dbReference>
<feature type="non-terminal residue" evidence="6">
    <location>
        <position position="1"/>
    </location>
</feature>
<dbReference type="InterPro" id="IPR002941">
    <property type="entry name" value="DNA_methylase_N4/N6"/>
</dbReference>